<protein>
    <submittedName>
        <fullName evidence="1">YacP-like NYN domain protein</fullName>
    </submittedName>
</protein>
<evidence type="ECO:0000313" key="1">
    <source>
        <dbReference type="EMBL" id="PRR80926.1"/>
    </source>
</evidence>
<gene>
    <name evidence="1" type="ORF">CLVI_29160</name>
</gene>
<sequence length="170" mass="19866">MRIVFVDGYNVLNSWPNLKENKISSFDGARNKLIDIMHNYGSYSDSKIILVFDGYKVNGNLENTENKNKNLSIVFTKGGETADSYIEREVHRFGRRCDICVVTSDWLEQQTIFQRGAVRMSSIEFYNEVSEIENSIRNKTEKNKNMLRNHLQDNVDFDVLKKLEEIRRSD</sequence>
<dbReference type="PANTHER" id="PTHR34547">
    <property type="entry name" value="YACP-LIKE NYN DOMAIN PROTEIN"/>
    <property type="match status" value="1"/>
</dbReference>
<dbReference type="Pfam" id="PF05991">
    <property type="entry name" value="NYN_YacP"/>
    <property type="match status" value="1"/>
</dbReference>
<dbReference type="OrthoDB" id="9792160at2"/>
<comment type="caution">
    <text evidence="1">The sequence shown here is derived from an EMBL/GenBank/DDBJ whole genome shotgun (WGS) entry which is preliminary data.</text>
</comment>
<accession>A0A2T0BAJ7</accession>
<organism evidence="1 2">
    <name type="scientific">Clostridium vincentii</name>
    <dbReference type="NCBI Taxonomy" id="52704"/>
    <lineage>
        <taxon>Bacteria</taxon>
        <taxon>Bacillati</taxon>
        <taxon>Bacillota</taxon>
        <taxon>Clostridia</taxon>
        <taxon>Eubacteriales</taxon>
        <taxon>Clostridiaceae</taxon>
        <taxon>Clostridium</taxon>
    </lineage>
</organism>
<dbReference type="Proteomes" id="UP000239471">
    <property type="component" value="Unassembled WGS sequence"/>
</dbReference>
<reference evidence="1 2" key="1">
    <citation type="submission" date="2018-03" db="EMBL/GenBank/DDBJ databases">
        <title>Genome sequence of Clostridium vincentii DSM 10228.</title>
        <authorList>
            <person name="Poehlein A."/>
            <person name="Daniel R."/>
        </authorList>
    </citation>
    <scope>NUCLEOTIDE SEQUENCE [LARGE SCALE GENOMIC DNA]</scope>
    <source>
        <strain evidence="1 2">DSM 10228</strain>
    </source>
</reference>
<proteinExistence type="predicted"/>
<evidence type="ECO:0000313" key="2">
    <source>
        <dbReference type="Proteomes" id="UP000239471"/>
    </source>
</evidence>
<keyword evidence="2" id="KW-1185">Reference proteome</keyword>
<dbReference type="InterPro" id="IPR010298">
    <property type="entry name" value="YacP-like"/>
</dbReference>
<dbReference type="CDD" id="cd10912">
    <property type="entry name" value="PIN_YacP-like"/>
    <property type="match status" value="1"/>
</dbReference>
<name>A0A2T0BAJ7_9CLOT</name>
<dbReference type="PANTHER" id="PTHR34547:SF1">
    <property type="entry name" value="YACP-LIKE NYN DOMAIN PROTEIN"/>
    <property type="match status" value="1"/>
</dbReference>
<dbReference type="EMBL" id="PVXQ01000040">
    <property type="protein sequence ID" value="PRR80926.1"/>
    <property type="molecule type" value="Genomic_DNA"/>
</dbReference>
<dbReference type="RefSeq" id="WP_106060821.1">
    <property type="nucleotide sequence ID" value="NZ_PVXQ01000040.1"/>
</dbReference>
<dbReference type="AlphaFoldDB" id="A0A2T0BAJ7"/>